<evidence type="ECO:0000313" key="2">
    <source>
        <dbReference type="EMBL" id="GAI06202.1"/>
    </source>
</evidence>
<gene>
    <name evidence="2" type="ORF">S06H3_14909</name>
</gene>
<keyword evidence="1" id="KW-1133">Transmembrane helix</keyword>
<protein>
    <submittedName>
        <fullName evidence="2">Uncharacterized protein</fullName>
    </submittedName>
</protein>
<keyword evidence="1" id="KW-0812">Transmembrane</keyword>
<name>X1KGN7_9ZZZZ</name>
<feature type="transmembrane region" description="Helical" evidence="1">
    <location>
        <begin position="52"/>
        <end position="75"/>
    </location>
</feature>
<feature type="transmembrane region" description="Helical" evidence="1">
    <location>
        <begin position="81"/>
        <end position="102"/>
    </location>
</feature>
<reference evidence="2" key="1">
    <citation type="journal article" date="2014" name="Front. Microbiol.">
        <title>High frequency of phylogenetically diverse reductive dehalogenase-homologous genes in deep subseafloor sedimentary metagenomes.</title>
        <authorList>
            <person name="Kawai M."/>
            <person name="Futagami T."/>
            <person name="Toyoda A."/>
            <person name="Takaki Y."/>
            <person name="Nishi S."/>
            <person name="Hori S."/>
            <person name="Arai W."/>
            <person name="Tsubouchi T."/>
            <person name="Morono Y."/>
            <person name="Uchiyama I."/>
            <person name="Ito T."/>
            <person name="Fujiyama A."/>
            <person name="Inagaki F."/>
            <person name="Takami H."/>
        </authorList>
    </citation>
    <scope>NUCLEOTIDE SEQUENCE</scope>
    <source>
        <strain evidence="2">Expedition CK06-06</strain>
    </source>
</reference>
<feature type="transmembrane region" description="Helical" evidence="1">
    <location>
        <begin position="5"/>
        <end position="22"/>
    </location>
</feature>
<dbReference type="EMBL" id="BARV01007312">
    <property type="protein sequence ID" value="GAI06202.1"/>
    <property type="molecule type" value="Genomic_DNA"/>
</dbReference>
<feature type="transmembrane region" description="Helical" evidence="1">
    <location>
        <begin position="28"/>
        <end position="45"/>
    </location>
</feature>
<sequence length="124" mass="13727">GAIGLIYILGVNHLCMVGYIAFKYQQPLMALYFVPAFVFEYFLLLRPKVGPLVLLWPILYAIHAILIVAGVPIFFTGNLGILNMPVPLIGYAFLAYVIGHLYSRYALKKLKGLTHLEGEAANGD</sequence>
<dbReference type="AlphaFoldDB" id="X1KGN7"/>
<comment type="caution">
    <text evidence="2">The sequence shown here is derived from an EMBL/GenBank/DDBJ whole genome shotgun (WGS) entry which is preliminary data.</text>
</comment>
<feature type="non-terminal residue" evidence="2">
    <location>
        <position position="1"/>
    </location>
</feature>
<organism evidence="2">
    <name type="scientific">marine sediment metagenome</name>
    <dbReference type="NCBI Taxonomy" id="412755"/>
    <lineage>
        <taxon>unclassified sequences</taxon>
        <taxon>metagenomes</taxon>
        <taxon>ecological metagenomes</taxon>
    </lineage>
</organism>
<keyword evidence="1" id="KW-0472">Membrane</keyword>
<proteinExistence type="predicted"/>
<accession>X1KGN7</accession>
<evidence type="ECO:0000256" key="1">
    <source>
        <dbReference type="SAM" id="Phobius"/>
    </source>
</evidence>